<evidence type="ECO:0000256" key="8">
    <source>
        <dbReference type="ARBA" id="ARBA00023170"/>
    </source>
</evidence>
<keyword evidence="16" id="KW-1185">Reference proteome</keyword>
<dbReference type="InterPro" id="IPR052192">
    <property type="entry name" value="Insect_Ionotropic_Sensory_Rcpt"/>
</dbReference>
<evidence type="ECO:0000256" key="5">
    <source>
        <dbReference type="ARBA" id="ARBA00022989"/>
    </source>
</evidence>
<sequence length="512" mass="58198">MTTTIAPNECSLPEGNYKYQEPLFNNVTGAAITLISVIVHLKWSSVCIVFDNDTEHEAMLLYQGLSDVGIFADVHSLQHMTSEMIDSLMDGKSSVFDETSLNCTILCRLESCLRYLEKPFDYGRKNMVRSSLLHKSKWLLGIFHDCDLSEMETNSSSDLDNVAVIQYPTSLLNKYQQNELNLEDSVRKVFKHMSVLNNSNPETLTEAAIEGLYDWKPFIVHDIKTNNYTGFSIDLLQELAHELNFTYEITSPPDGQWGTETPNGSWTGGAHMADSSSGRTLLSFWWIFCIIMMATYSGNLIAFLTVTKEKLPFTDLSGLVAQDKYQWGIQGGAIFEQIFKTSEIPEYKKIWSGVVEYNKSDTRVLSYIGDEHIGKVLEGNYAFIVDKTFFDMTMIDNCELAMTLAEVLQLQYAMALPNNSPFTKIFTDEIISIHESGLLQIWRLRHWPKPGNCKESILKESNAITLIDVQSAFYLIGIGIFVASCSLCMEFCKHKYCKWRENWKGKRKTSND</sequence>
<dbReference type="GO" id="GO:0015276">
    <property type="term" value="F:ligand-gated monoatomic ion channel activity"/>
    <property type="evidence" value="ECO:0007669"/>
    <property type="project" value="InterPro"/>
</dbReference>
<dbReference type="AlphaFoldDB" id="A0A8S3SLI1"/>
<keyword evidence="10" id="KW-1071">Ligand-gated ion channel</keyword>
<name>A0A8S3SLI1_MYTED</name>
<dbReference type="GO" id="GO:0050906">
    <property type="term" value="P:detection of stimulus involved in sensory perception"/>
    <property type="evidence" value="ECO:0007669"/>
    <property type="project" value="UniProtKB-ARBA"/>
</dbReference>
<dbReference type="SUPFAM" id="SSF53850">
    <property type="entry name" value="Periplasmic binding protein-like II"/>
    <property type="match status" value="1"/>
</dbReference>
<dbReference type="PANTHER" id="PTHR42643:SF24">
    <property type="entry name" value="IONOTROPIC RECEPTOR 60A"/>
    <property type="match status" value="1"/>
</dbReference>
<feature type="domain" description="Ionotropic glutamate receptor C-terminal" evidence="13">
    <location>
        <begin position="217"/>
        <end position="449"/>
    </location>
</feature>
<keyword evidence="6" id="KW-0406">Ion transport</keyword>
<keyword evidence="3" id="KW-1003">Cell membrane</keyword>
<dbReference type="OrthoDB" id="9997229at2759"/>
<dbReference type="Proteomes" id="UP000683360">
    <property type="component" value="Unassembled WGS sequence"/>
</dbReference>
<proteinExistence type="predicted"/>
<keyword evidence="2" id="KW-0813">Transport</keyword>
<evidence type="ECO:0000256" key="10">
    <source>
        <dbReference type="ARBA" id="ARBA00023286"/>
    </source>
</evidence>
<evidence type="ECO:0000256" key="6">
    <source>
        <dbReference type="ARBA" id="ARBA00023065"/>
    </source>
</evidence>
<evidence type="ECO:0000259" key="14">
    <source>
        <dbReference type="SMART" id="SM00918"/>
    </source>
</evidence>
<keyword evidence="4 12" id="KW-0812">Transmembrane</keyword>
<comment type="caution">
    <text evidence="15">The sequence shown here is derived from an EMBL/GenBank/DDBJ whole genome shotgun (WGS) entry which is preliminary data.</text>
</comment>
<evidence type="ECO:0000256" key="3">
    <source>
        <dbReference type="ARBA" id="ARBA00022475"/>
    </source>
</evidence>
<keyword evidence="8" id="KW-0675">Receptor</keyword>
<dbReference type="InterPro" id="IPR001320">
    <property type="entry name" value="Iontro_rcpt_C"/>
</dbReference>
<keyword evidence="9" id="KW-0325">Glycoprotein</keyword>
<evidence type="ECO:0000313" key="15">
    <source>
        <dbReference type="EMBL" id="CAG2221653.1"/>
    </source>
</evidence>
<accession>A0A8S3SLI1</accession>
<evidence type="ECO:0000313" key="16">
    <source>
        <dbReference type="Proteomes" id="UP000683360"/>
    </source>
</evidence>
<protein>
    <submittedName>
        <fullName evidence="15">GRIN</fullName>
    </submittedName>
</protein>
<evidence type="ECO:0000256" key="4">
    <source>
        <dbReference type="ARBA" id="ARBA00022692"/>
    </source>
</evidence>
<feature type="transmembrane region" description="Helical" evidence="12">
    <location>
        <begin position="472"/>
        <end position="492"/>
    </location>
</feature>
<dbReference type="Pfam" id="PF10613">
    <property type="entry name" value="Lig_chan-Glu_bd"/>
    <property type="match status" value="1"/>
</dbReference>
<dbReference type="Gene3D" id="3.40.190.10">
    <property type="entry name" value="Periplasmic binding protein-like II"/>
    <property type="match status" value="2"/>
</dbReference>
<comment type="subcellular location">
    <subcellularLocation>
        <location evidence="1">Cell membrane</location>
        <topology evidence="1">Multi-pass membrane protein</topology>
    </subcellularLocation>
</comment>
<keyword evidence="7 12" id="KW-0472">Membrane</keyword>
<dbReference type="EMBL" id="CAJPWZ010001686">
    <property type="protein sequence ID" value="CAG2221653.1"/>
    <property type="molecule type" value="Genomic_DNA"/>
</dbReference>
<evidence type="ECO:0000256" key="2">
    <source>
        <dbReference type="ARBA" id="ARBA00022448"/>
    </source>
</evidence>
<keyword evidence="5 12" id="KW-1133">Transmembrane helix</keyword>
<feature type="domain" description="Ionotropic glutamate receptor L-glutamate and glycine-binding" evidence="14">
    <location>
        <begin position="217"/>
        <end position="274"/>
    </location>
</feature>
<dbReference type="SMART" id="SM00918">
    <property type="entry name" value="Lig_chan-Glu_bd"/>
    <property type="match status" value="1"/>
</dbReference>
<evidence type="ECO:0000256" key="9">
    <source>
        <dbReference type="ARBA" id="ARBA00023180"/>
    </source>
</evidence>
<organism evidence="15 16">
    <name type="scientific">Mytilus edulis</name>
    <name type="common">Blue mussel</name>
    <dbReference type="NCBI Taxonomy" id="6550"/>
    <lineage>
        <taxon>Eukaryota</taxon>
        <taxon>Metazoa</taxon>
        <taxon>Spiralia</taxon>
        <taxon>Lophotrochozoa</taxon>
        <taxon>Mollusca</taxon>
        <taxon>Bivalvia</taxon>
        <taxon>Autobranchia</taxon>
        <taxon>Pteriomorphia</taxon>
        <taxon>Mytilida</taxon>
        <taxon>Mytiloidea</taxon>
        <taxon>Mytilidae</taxon>
        <taxon>Mytilinae</taxon>
        <taxon>Mytilus</taxon>
    </lineage>
</organism>
<evidence type="ECO:0000256" key="1">
    <source>
        <dbReference type="ARBA" id="ARBA00004651"/>
    </source>
</evidence>
<dbReference type="PANTHER" id="PTHR42643">
    <property type="entry name" value="IONOTROPIC RECEPTOR 20A-RELATED"/>
    <property type="match status" value="1"/>
</dbReference>
<reference evidence="15" key="1">
    <citation type="submission" date="2021-03" db="EMBL/GenBank/DDBJ databases">
        <authorList>
            <person name="Bekaert M."/>
        </authorList>
    </citation>
    <scope>NUCLEOTIDE SEQUENCE</scope>
</reference>
<dbReference type="GO" id="GO:0005886">
    <property type="term" value="C:plasma membrane"/>
    <property type="evidence" value="ECO:0007669"/>
    <property type="project" value="UniProtKB-SubCell"/>
</dbReference>
<feature type="transmembrane region" description="Helical" evidence="12">
    <location>
        <begin position="281"/>
        <end position="304"/>
    </location>
</feature>
<keyword evidence="11" id="KW-0407">Ion channel</keyword>
<dbReference type="Pfam" id="PF00060">
    <property type="entry name" value="Lig_chan"/>
    <property type="match status" value="1"/>
</dbReference>
<evidence type="ECO:0000256" key="7">
    <source>
        <dbReference type="ARBA" id="ARBA00023136"/>
    </source>
</evidence>
<evidence type="ECO:0000259" key="13">
    <source>
        <dbReference type="SMART" id="SM00079"/>
    </source>
</evidence>
<gene>
    <name evidence="15" type="ORF">MEDL_35043</name>
</gene>
<dbReference type="SMART" id="SM00079">
    <property type="entry name" value="PBPe"/>
    <property type="match status" value="1"/>
</dbReference>
<dbReference type="InterPro" id="IPR019594">
    <property type="entry name" value="Glu/Gly-bd"/>
</dbReference>
<evidence type="ECO:0000256" key="12">
    <source>
        <dbReference type="SAM" id="Phobius"/>
    </source>
</evidence>
<evidence type="ECO:0000256" key="11">
    <source>
        <dbReference type="ARBA" id="ARBA00023303"/>
    </source>
</evidence>